<organism evidence="1">
    <name type="scientific">mine drainage metagenome</name>
    <dbReference type="NCBI Taxonomy" id="410659"/>
    <lineage>
        <taxon>unclassified sequences</taxon>
        <taxon>metagenomes</taxon>
        <taxon>ecological metagenomes</taxon>
    </lineage>
</organism>
<dbReference type="EMBL" id="MLJW01000428">
    <property type="protein sequence ID" value="OIQ87331.1"/>
    <property type="molecule type" value="Genomic_DNA"/>
</dbReference>
<accession>A0A1J5RCE0</accession>
<dbReference type="AlphaFoldDB" id="A0A1J5RCE0"/>
<comment type="caution">
    <text evidence="1">The sequence shown here is derived from an EMBL/GenBank/DDBJ whole genome shotgun (WGS) entry which is preliminary data.</text>
</comment>
<name>A0A1J5RCE0_9ZZZZ</name>
<evidence type="ECO:0000313" key="1">
    <source>
        <dbReference type="EMBL" id="OIQ87331.1"/>
    </source>
</evidence>
<protein>
    <submittedName>
        <fullName evidence="1">Uncharacterized protein</fullName>
    </submittedName>
</protein>
<sequence length="947" mass="103365">MRRDAVAAQRVVDPGRACGVEQRARRQVQRHVDRDAARLERDQRGQHLVQAEAEQVVELGVAEQRQEQPGADDFAVVEQQPAETFDLQQAAAAQVDHRLQVQREAAGEQPLAQRACALLRDHRRRRRAARPQLFPALLHAARELAHRRRFELVRVGAEEAEHRDRVAGGVAYRHAQARAYAQRLGAPAPCRVARVERVGRRGADLAAAPGLRGQPLAARRMRVDDGFAVRSLQRVGEAFAHRTGVALDGERAVRRQPHQRDAAHPGQRAELRQLLGDDVGPQRAVRGQRVGQQIGVLRQHQLVRAELGAQLQLQARVDHRAHPVAVAREHRRADQLLVEQRAEAVDFLDQHAGADADQRVRAADAQRGVGDAAGRRRGGQHLGQARALRIAQPLALVVAQGRENGLACALRAVRRRRAGISGDVEERREVFVGHGVEQLAMAFDQLGGARAEGVERDVGLADPLLPTAARVPPARAVDLVPLGGVHRDVGLAQQRVGVVGVERVQRDASAHADAQRPRRDRVEALVDRVVHPGQQRVEFVGRAALLEVGDDDDEFVAAQPGQEIDFAHQRAQPCGKFAQQPVADRVAVAVVDRLEVVEVEHAQRDHGVEPRGTRQLLVQAPGQRVAVGQLGQVVVVGAVHDLLLAGLARVDVLIGADRAQRAAVGIALDDAADAAYPAPASVGGAHAQFAVEVGRAAAQRSHRGLQRARQVVAVHAGEQLGAVDPWRLRRQAQHQRPAVVEVHPVGSDIELPHRQLRRVDRELEPRVQLVQFALGGLDFGNVENDADQSADRAVGARERRLVEHHRSARTVGQLDFGLVGLRARVGQQLGVGRGVALREFGPVQVEHGAPDQRGDRFAGQLLERAVGAEVAAVAVLVEHRAGNRVDQLAHEAQRLVAGIVDRRVRADPPVAWRRRRAFERILRCGGEAHRRRLAASSSAAVRYFTPA</sequence>
<gene>
    <name evidence="1" type="ORF">GALL_308210</name>
</gene>
<reference evidence="1" key="1">
    <citation type="submission" date="2016-10" db="EMBL/GenBank/DDBJ databases">
        <title>Sequence of Gallionella enrichment culture.</title>
        <authorList>
            <person name="Poehlein A."/>
            <person name="Muehling M."/>
            <person name="Daniel R."/>
        </authorList>
    </citation>
    <scope>NUCLEOTIDE SEQUENCE</scope>
</reference>
<proteinExistence type="predicted"/>